<dbReference type="PANTHER" id="PTHR43229:SF2">
    <property type="entry name" value="NODULATION PROTEIN J"/>
    <property type="match status" value="1"/>
</dbReference>
<dbReference type="Proteomes" id="UP000591929">
    <property type="component" value="Unassembled WGS sequence"/>
</dbReference>
<evidence type="ECO:0000256" key="3">
    <source>
        <dbReference type="ARBA" id="ARBA00022989"/>
    </source>
</evidence>
<feature type="transmembrane region" description="Helical" evidence="5">
    <location>
        <begin position="42"/>
        <end position="64"/>
    </location>
</feature>
<dbReference type="EMBL" id="JAARPL010000009">
    <property type="protein sequence ID" value="MBC1373275.1"/>
    <property type="molecule type" value="Genomic_DNA"/>
</dbReference>
<evidence type="ECO:0000313" key="7">
    <source>
        <dbReference type="EMBL" id="MBC1373275.1"/>
    </source>
</evidence>
<organism evidence="7 8">
    <name type="scientific">Listeria booriae</name>
    <dbReference type="NCBI Taxonomy" id="1552123"/>
    <lineage>
        <taxon>Bacteria</taxon>
        <taxon>Bacillati</taxon>
        <taxon>Bacillota</taxon>
        <taxon>Bacilli</taxon>
        <taxon>Bacillales</taxon>
        <taxon>Listeriaceae</taxon>
        <taxon>Listeria</taxon>
    </lineage>
</organism>
<keyword evidence="2 5" id="KW-0812">Transmembrane</keyword>
<feature type="transmembrane region" description="Helical" evidence="5">
    <location>
        <begin position="112"/>
        <end position="131"/>
    </location>
</feature>
<feature type="domain" description="ABC transmembrane type-2" evidence="6">
    <location>
        <begin position="40"/>
        <end position="267"/>
    </location>
</feature>
<dbReference type="RefSeq" id="WP_185377579.1">
    <property type="nucleotide sequence ID" value="NZ_JAARPL010000009.1"/>
</dbReference>
<comment type="similarity">
    <text evidence="5">Belongs to the ABC-2 integral membrane protein family.</text>
</comment>
<dbReference type="PROSITE" id="PS51012">
    <property type="entry name" value="ABC_TM2"/>
    <property type="match status" value="1"/>
</dbReference>
<keyword evidence="5" id="KW-1003">Cell membrane</keyword>
<keyword evidence="5" id="KW-0813">Transport</keyword>
<dbReference type="GO" id="GO:0043190">
    <property type="term" value="C:ATP-binding cassette (ABC) transporter complex"/>
    <property type="evidence" value="ECO:0007669"/>
    <property type="project" value="InterPro"/>
</dbReference>
<protein>
    <recommendedName>
        <fullName evidence="5">Transport permease protein</fullName>
    </recommendedName>
</protein>
<feature type="transmembrane region" description="Helical" evidence="5">
    <location>
        <begin position="242"/>
        <end position="264"/>
    </location>
</feature>
<evidence type="ECO:0000256" key="5">
    <source>
        <dbReference type="RuleBase" id="RU361157"/>
    </source>
</evidence>
<keyword evidence="3 5" id="KW-1133">Transmembrane helix</keyword>
<evidence type="ECO:0000313" key="8">
    <source>
        <dbReference type="Proteomes" id="UP000591929"/>
    </source>
</evidence>
<evidence type="ECO:0000256" key="2">
    <source>
        <dbReference type="ARBA" id="ARBA00022692"/>
    </source>
</evidence>
<dbReference type="InterPro" id="IPR047817">
    <property type="entry name" value="ABC2_TM_bact-type"/>
</dbReference>
<evidence type="ECO:0000256" key="1">
    <source>
        <dbReference type="ARBA" id="ARBA00004141"/>
    </source>
</evidence>
<dbReference type="PIRSF" id="PIRSF006648">
    <property type="entry name" value="DrrB"/>
    <property type="match status" value="1"/>
</dbReference>
<dbReference type="GO" id="GO:0140359">
    <property type="term" value="F:ABC-type transporter activity"/>
    <property type="evidence" value="ECO:0007669"/>
    <property type="project" value="InterPro"/>
</dbReference>
<reference evidence="7 8" key="1">
    <citation type="submission" date="2020-03" db="EMBL/GenBank/DDBJ databases">
        <title>Soil Listeria distribution.</title>
        <authorList>
            <person name="Liao J."/>
            <person name="Wiedmann M."/>
        </authorList>
    </citation>
    <scope>NUCLEOTIDE SEQUENCE [LARGE SCALE GENOMIC DNA]</scope>
    <source>
        <strain evidence="7 8">FSL L7-1681</strain>
    </source>
</reference>
<feature type="transmembrane region" description="Helical" evidence="5">
    <location>
        <begin position="182"/>
        <end position="204"/>
    </location>
</feature>
<dbReference type="InterPro" id="IPR000412">
    <property type="entry name" value="ABC_2_transport"/>
</dbReference>
<comment type="subcellular location">
    <subcellularLocation>
        <location evidence="5">Cell membrane</location>
        <topology evidence="5">Multi-pass membrane protein</topology>
    </subcellularLocation>
    <subcellularLocation>
        <location evidence="1">Membrane</location>
        <topology evidence="1">Multi-pass membrane protein</topology>
    </subcellularLocation>
</comment>
<proteinExistence type="inferred from homology"/>
<keyword evidence="4 5" id="KW-0472">Membrane</keyword>
<gene>
    <name evidence="7" type="ORF">HB847_12930</name>
</gene>
<evidence type="ECO:0000256" key="4">
    <source>
        <dbReference type="ARBA" id="ARBA00023136"/>
    </source>
</evidence>
<feature type="transmembrane region" description="Helical" evidence="5">
    <location>
        <begin position="151"/>
        <end position="175"/>
    </location>
</feature>
<dbReference type="PANTHER" id="PTHR43229">
    <property type="entry name" value="NODULATION PROTEIN J"/>
    <property type="match status" value="1"/>
</dbReference>
<name>A0A841Y8D0_9LIST</name>
<accession>A0A841Y8D0</accession>
<evidence type="ECO:0000259" key="6">
    <source>
        <dbReference type="PROSITE" id="PS51012"/>
    </source>
</evidence>
<dbReference type="Pfam" id="PF01061">
    <property type="entry name" value="ABC2_membrane"/>
    <property type="match status" value="1"/>
</dbReference>
<sequence>MELTYKKEIVYQKKTNLRSLFNDIFVMAKRDLLKIKHSPDKLMDVTLMPILFMVMFTFLFGGAISGDVASYLPIIVPGILVQTLVSSSSATGTQLREDMDTGVFDRFKSLPIARIAPLAGLVLSDVLRYVIATFFSIGTGYLIGWRPEAGFGWLLVACVLSIFAAWAISWIFALVGLMVRSAATISGLSMMITMVLSFLSSAFVPIKTLPTWLQGIANVNPVTHLVDAFKDLANHGHLSMNVLATLLISCVIVAIIAPITVKIYSKKI</sequence>
<dbReference type="AlphaFoldDB" id="A0A841Y8D0"/>
<feature type="transmembrane region" description="Helical" evidence="5">
    <location>
        <begin position="70"/>
        <end position="91"/>
    </location>
</feature>
<comment type="caution">
    <text evidence="7">The sequence shown here is derived from an EMBL/GenBank/DDBJ whole genome shotgun (WGS) entry which is preliminary data.</text>
</comment>
<dbReference type="InterPro" id="IPR051784">
    <property type="entry name" value="Nod_factor_ABC_transporter"/>
</dbReference>
<dbReference type="InterPro" id="IPR013525">
    <property type="entry name" value="ABC2_TM"/>
</dbReference>